<dbReference type="PRINTS" id="PR00080">
    <property type="entry name" value="SDRFAMILY"/>
</dbReference>
<protein>
    <submittedName>
        <fullName evidence="4">Short-chain dehydrogenase/reductase SDR</fullName>
    </submittedName>
</protein>
<dbReference type="GO" id="GO:0016616">
    <property type="term" value="F:oxidoreductase activity, acting on the CH-OH group of donors, NAD or NADP as acceptor"/>
    <property type="evidence" value="ECO:0007669"/>
    <property type="project" value="TreeGrafter"/>
</dbReference>
<dbReference type="EMBL" id="CU459003">
    <property type="protein sequence ID" value="CAM74435.1"/>
    <property type="molecule type" value="Genomic_DNA"/>
</dbReference>
<dbReference type="InterPro" id="IPR002347">
    <property type="entry name" value="SDR_fam"/>
</dbReference>
<keyword evidence="2" id="KW-0560">Oxidoreductase</keyword>
<dbReference type="InterPro" id="IPR036291">
    <property type="entry name" value="NAD(P)-bd_dom_sf"/>
</dbReference>
<dbReference type="PRINTS" id="PR00081">
    <property type="entry name" value="GDHRDH"/>
</dbReference>
<dbReference type="SUPFAM" id="SSF51735">
    <property type="entry name" value="NAD(P)-binding Rossmann-fold domains"/>
    <property type="match status" value="1"/>
</dbReference>
<dbReference type="Pfam" id="PF13561">
    <property type="entry name" value="adh_short_C2"/>
    <property type="match status" value="1"/>
</dbReference>
<evidence type="ECO:0000256" key="2">
    <source>
        <dbReference type="ARBA" id="ARBA00023002"/>
    </source>
</evidence>
<dbReference type="Gene3D" id="3.40.50.720">
    <property type="entry name" value="NAD(P)-binding Rossmann-like Domain"/>
    <property type="match status" value="1"/>
</dbReference>
<evidence type="ECO:0000256" key="1">
    <source>
        <dbReference type="ARBA" id="ARBA00006484"/>
    </source>
</evidence>
<comment type="similarity">
    <text evidence="1">Belongs to the short-chain dehydrogenases/reductases (SDR) family.</text>
</comment>
<dbReference type="PANTHER" id="PTHR42760:SF133">
    <property type="entry name" value="3-OXOACYL-[ACYL-CARRIER-PROTEIN] REDUCTASE"/>
    <property type="match status" value="1"/>
</dbReference>
<dbReference type="FunFam" id="3.40.50.720:FF:000084">
    <property type="entry name" value="Short-chain dehydrogenase reductase"/>
    <property type="match status" value="1"/>
</dbReference>
<organism evidence="4">
    <name type="scientific">Magnetospirillum gryphiswaldense</name>
    <dbReference type="NCBI Taxonomy" id="55518"/>
    <lineage>
        <taxon>Bacteria</taxon>
        <taxon>Pseudomonadati</taxon>
        <taxon>Pseudomonadota</taxon>
        <taxon>Alphaproteobacteria</taxon>
        <taxon>Rhodospirillales</taxon>
        <taxon>Rhodospirillaceae</taxon>
        <taxon>Magnetospirillum</taxon>
    </lineage>
</organism>
<sequence>MDGKVAVVTGAGRGIGLATARLLTMRGATVLRVGLGADEAPDYLAADMGDPAQVIDLYRQVHKRFGRLDILVNNAGILGDARLGMIAQDMMQRVLAVNLMGVVNNIQAASKLMRRSGGGAIVSLSSIVGLRGNVGQTVYAASKAGVVGATLSAAKELAVDNIRVNAVAPGFIDTDMVGHLDDATTAERLAAIPLGRAGTADEVAEIIAFLCSDAAGYVTGQVIGVDGGMVVVSGAPCFVIAGAGGLAREMGVYARDAGLRVRCFPRRYRRRPTWFRPGHSGVVDPGFVRADAA</sequence>
<dbReference type="InterPro" id="IPR057326">
    <property type="entry name" value="KR_dom"/>
</dbReference>
<gene>
    <name evidence="4" type="ORF">MGR_1968</name>
</gene>
<accession>A4TUX8</accession>
<dbReference type="SMART" id="SM00822">
    <property type="entry name" value="PKS_KR"/>
    <property type="match status" value="1"/>
</dbReference>
<dbReference type="PANTHER" id="PTHR42760">
    <property type="entry name" value="SHORT-CHAIN DEHYDROGENASES/REDUCTASES FAMILY MEMBER"/>
    <property type="match status" value="1"/>
</dbReference>
<feature type="domain" description="Ketoreductase" evidence="3">
    <location>
        <begin position="4"/>
        <end position="165"/>
    </location>
</feature>
<evidence type="ECO:0000259" key="3">
    <source>
        <dbReference type="SMART" id="SM00822"/>
    </source>
</evidence>
<dbReference type="AlphaFoldDB" id="A4TUX8"/>
<reference evidence="4" key="1">
    <citation type="journal article" date="2007" name="J. Bacteriol.">
        <title>Comparative genome analysis of four magnetotactic bacteria reveals a complex set of group-specific genes implicated in magnetosome biomineralization and function.</title>
        <authorList>
            <person name="Richter M."/>
            <person name="Kube M."/>
            <person name="Bazylinski D.A."/>
            <person name="Lombardot T."/>
            <person name="Gloeckner F.O."/>
            <person name="Reinhardt R."/>
            <person name="Schueler D."/>
        </authorList>
    </citation>
    <scope>NUCLEOTIDE SEQUENCE</scope>
    <source>
        <strain evidence="4">MSR-1</strain>
    </source>
</reference>
<evidence type="ECO:0000313" key="4">
    <source>
        <dbReference type="EMBL" id="CAM74435.1"/>
    </source>
</evidence>
<proteinExistence type="inferred from homology"/>
<name>A4TUX8_9PROT</name>